<evidence type="ECO:0000313" key="3">
    <source>
        <dbReference type="EMBL" id="TQF08145.1"/>
    </source>
</evidence>
<dbReference type="AlphaFoldDB" id="A0A540WGJ8"/>
<gene>
    <name evidence="3" type="ORF">FJV41_51485</name>
</gene>
<feature type="region of interest" description="Disordered" evidence="1">
    <location>
        <begin position="82"/>
        <end position="111"/>
    </location>
</feature>
<dbReference type="GO" id="GO:0045017">
    <property type="term" value="P:glycerolipid biosynthetic process"/>
    <property type="evidence" value="ECO:0007669"/>
    <property type="project" value="InterPro"/>
</dbReference>
<dbReference type="Proteomes" id="UP000315369">
    <property type="component" value="Unassembled WGS sequence"/>
</dbReference>
<dbReference type="EMBL" id="VIFM01000960">
    <property type="protein sequence ID" value="TQF08145.1"/>
    <property type="molecule type" value="Genomic_DNA"/>
</dbReference>
<comment type="caution">
    <text evidence="3">The sequence shown here is derived from an EMBL/GenBank/DDBJ whole genome shotgun (WGS) entry which is preliminary data.</text>
</comment>
<keyword evidence="4" id="KW-1185">Reference proteome</keyword>
<dbReference type="Pfam" id="PF03007">
    <property type="entry name" value="WS_DGAT_cat"/>
    <property type="match status" value="1"/>
</dbReference>
<dbReference type="InterPro" id="IPR004255">
    <property type="entry name" value="O-acyltransferase_WSD1_N"/>
</dbReference>
<name>A0A540WGJ8_9BACT</name>
<accession>A0A540WGJ8</accession>
<protein>
    <submittedName>
        <fullName evidence="3">Wax ester/triacylglycerol synthase family O-acyltransferase</fullName>
    </submittedName>
</protein>
<dbReference type="GO" id="GO:0004144">
    <property type="term" value="F:diacylglycerol O-acyltransferase activity"/>
    <property type="evidence" value="ECO:0007669"/>
    <property type="project" value="InterPro"/>
</dbReference>
<reference evidence="3 4" key="1">
    <citation type="submission" date="2019-06" db="EMBL/GenBank/DDBJ databases">
        <authorList>
            <person name="Livingstone P."/>
            <person name="Whitworth D."/>
        </authorList>
    </citation>
    <scope>NUCLEOTIDE SEQUENCE [LARGE SCALE GENOMIC DNA]</scope>
    <source>
        <strain evidence="3 4">AM401</strain>
    </source>
</reference>
<proteinExistence type="predicted"/>
<keyword evidence="3" id="KW-0012">Acyltransferase</keyword>
<organism evidence="3 4">
    <name type="scientific">Myxococcus llanfairpwllgwyngyllgogerychwyrndrobwllllantysiliogogogochensis</name>
    <dbReference type="NCBI Taxonomy" id="2590453"/>
    <lineage>
        <taxon>Bacteria</taxon>
        <taxon>Pseudomonadati</taxon>
        <taxon>Myxococcota</taxon>
        <taxon>Myxococcia</taxon>
        <taxon>Myxococcales</taxon>
        <taxon>Cystobacterineae</taxon>
        <taxon>Myxococcaceae</taxon>
        <taxon>Myxococcus</taxon>
    </lineage>
</organism>
<keyword evidence="3" id="KW-0808">Transferase</keyword>
<evidence type="ECO:0000256" key="1">
    <source>
        <dbReference type="SAM" id="MobiDB-lite"/>
    </source>
</evidence>
<feature type="non-terminal residue" evidence="3">
    <location>
        <position position="1"/>
    </location>
</feature>
<feature type="non-terminal residue" evidence="3">
    <location>
        <position position="131"/>
    </location>
</feature>
<feature type="domain" description="O-acyltransferase WSD1-like N-terminal" evidence="2">
    <location>
        <begin position="1"/>
        <end position="92"/>
    </location>
</feature>
<evidence type="ECO:0000313" key="4">
    <source>
        <dbReference type="Proteomes" id="UP000315369"/>
    </source>
</evidence>
<evidence type="ECO:0000259" key="2">
    <source>
        <dbReference type="Pfam" id="PF03007"/>
    </source>
</evidence>
<sequence>PDFDLEAHVSTLDMSDPETHSMLAGVVGERLGLPLSRSFPLWHFSLTRGLPGGDVLLARLHHCMADGIALARVLLSLTDPVDAAGASEGPVGPETWSEGAPSEEARQPRAPGWLRMARGARSALHKGAELV</sequence>